<accession>Q0FY43</accession>
<organism evidence="2 3">
    <name type="scientific">Fulvimarina pelagi HTCC2506</name>
    <dbReference type="NCBI Taxonomy" id="314231"/>
    <lineage>
        <taxon>Bacteria</taxon>
        <taxon>Pseudomonadati</taxon>
        <taxon>Pseudomonadota</taxon>
        <taxon>Alphaproteobacteria</taxon>
        <taxon>Hyphomicrobiales</taxon>
        <taxon>Aurantimonadaceae</taxon>
        <taxon>Fulvimarina</taxon>
    </lineage>
</organism>
<keyword evidence="3" id="KW-1185">Reference proteome</keyword>
<evidence type="ECO:0000313" key="2">
    <source>
        <dbReference type="EMBL" id="EAU39899.1"/>
    </source>
</evidence>
<dbReference type="HOGENOM" id="CLU_2395442_0_0_5"/>
<name>Q0FY43_9HYPH</name>
<dbReference type="AlphaFoldDB" id="Q0FY43"/>
<comment type="caution">
    <text evidence="2">The sequence shown here is derived from an EMBL/GenBank/DDBJ whole genome shotgun (WGS) entry which is preliminary data.</text>
</comment>
<sequence length="93" mass="10469">MGGRESRLGPRSTMRRASEGQPMWSIECATSRETFRLSRQLRPTRGEDGVDGLPKHIQIGMRREHAAIMRRIEVSLEGVTACGELMGQRACDR</sequence>
<feature type="region of interest" description="Disordered" evidence="1">
    <location>
        <begin position="1"/>
        <end position="22"/>
    </location>
</feature>
<dbReference type="EMBL" id="AATP01000011">
    <property type="protein sequence ID" value="EAU39899.1"/>
    <property type="molecule type" value="Genomic_DNA"/>
</dbReference>
<dbReference type="STRING" id="217511.GCA_001463845_01801"/>
<evidence type="ECO:0000313" key="3">
    <source>
        <dbReference type="Proteomes" id="UP000004310"/>
    </source>
</evidence>
<reference evidence="2 3" key="1">
    <citation type="journal article" date="2010" name="J. Bacteriol.">
        <title>Genome sequence of Fulvimarina pelagi HTCC2506T, a Mn(II)-oxidizing alphaproteobacterium possessing an aerobic anoxygenic photosynthetic gene cluster and Xanthorhodopsin.</title>
        <authorList>
            <person name="Kang I."/>
            <person name="Oh H.M."/>
            <person name="Lim S.I."/>
            <person name="Ferriera S."/>
            <person name="Giovannoni S.J."/>
            <person name="Cho J.C."/>
        </authorList>
    </citation>
    <scope>NUCLEOTIDE SEQUENCE [LARGE SCALE GENOMIC DNA]</scope>
    <source>
        <strain evidence="2 3">HTCC2506</strain>
    </source>
</reference>
<proteinExistence type="predicted"/>
<gene>
    <name evidence="2" type="ORF">FP2506_17524</name>
</gene>
<protein>
    <submittedName>
        <fullName evidence="2">Uncharacterized protein</fullName>
    </submittedName>
</protein>
<dbReference type="Proteomes" id="UP000004310">
    <property type="component" value="Unassembled WGS sequence"/>
</dbReference>
<evidence type="ECO:0000256" key="1">
    <source>
        <dbReference type="SAM" id="MobiDB-lite"/>
    </source>
</evidence>